<dbReference type="AlphaFoldDB" id="A0A433Q2M9"/>
<sequence>MEDLLAALIKERDEYAKSFDNGTVTATAHQDPAHTGLEQFEEHDGVGGRPAGGRGMGVGMELKGTKSEKHVAMES</sequence>
<protein>
    <submittedName>
        <fullName evidence="2">Uncharacterized protein</fullName>
    </submittedName>
</protein>
<feature type="region of interest" description="Disordered" evidence="1">
    <location>
        <begin position="26"/>
        <end position="75"/>
    </location>
</feature>
<dbReference type="Proteomes" id="UP000274822">
    <property type="component" value="Unassembled WGS sequence"/>
</dbReference>
<dbReference type="EMBL" id="RBNJ01017635">
    <property type="protein sequence ID" value="RUS24026.1"/>
    <property type="molecule type" value="Genomic_DNA"/>
</dbReference>
<feature type="compositionally biased region" description="Gly residues" evidence="1">
    <location>
        <begin position="47"/>
        <end position="58"/>
    </location>
</feature>
<comment type="caution">
    <text evidence="2">The sequence shown here is derived from an EMBL/GenBank/DDBJ whole genome shotgun (WGS) entry which is preliminary data.</text>
</comment>
<evidence type="ECO:0000313" key="2">
    <source>
        <dbReference type="EMBL" id="RUS24026.1"/>
    </source>
</evidence>
<organism evidence="2 3">
    <name type="scientific">Jimgerdemannia flammicorona</name>
    <dbReference type="NCBI Taxonomy" id="994334"/>
    <lineage>
        <taxon>Eukaryota</taxon>
        <taxon>Fungi</taxon>
        <taxon>Fungi incertae sedis</taxon>
        <taxon>Mucoromycota</taxon>
        <taxon>Mucoromycotina</taxon>
        <taxon>Endogonomycetes</taxon>
        <taxon>Endogonales</taxon>
        <taxon>Endogonaceae</taxon>
        <taxon>Jimgerdemannia</taxon>
    </lineage>
</organism>
<feature type="compositionally biased region" description="Basic and acidic residues" evidence="1">
    <location>
        <begin position="63"/>
        <end position="75"/>
    </location>
</feature>
<reference evidence="2 3" key="1">
    <citation type="journal article" date="2018" name="New Phytol.">
        <title>Phylogenomics of Endogonaceae and evolution of mycorrhizas within Mucoromycota.</title>
        <authorList>
            <person name="Chang Y."/>
            <person name="Desiro A."/>
            <person name="Na H."/>
            <person name="Sandor L."/>
            <person name="Lipzen A."/>
            <person name="Clum A."/>
            <person name="Barry K."/>
            <person name="Grigoriev I.V."/>
            <person name="Martin F.M."/>
            <person name="Stajich J.E."/>
            <person name="Smith M.E."/>
            <person name="Bonito G."/>
            <person name="Spatafora J.W."/>
        </authorList>
    </citation>
    <scope>NUCLEOTIDE SEQUENCE [LARGE SCALE GENOMIC DNA]</scope>
    <source>
        <strain evidence="2 3">AD002</strain>
    </source>
</reference>
<gene>
    <name evidence="2" type="ORF">BC938DRAFT_474239</name>
</gene>
<evidence type="ECO:0000256" key="1">
    <source>
        <dbReference type="SAM" id="MobiDB-lite"/>
    </source>
</evidence>
<evidence type="ECO:0000313" key="3">
    <source>
        <dbReference type="Proteomes" id="UP000274822"/>
    </source>
</evidence>
<name>A0A433Q2M9_9FUNG</name>
<keyword evidence="3" id="KW-1185">Reference proteome</keyword>
<proteinExistence type="predicted"/>
<accession>A0A433Q2M9</accession>